<reference evidence="3" key="1">
    <citation type="journal article" date="2019" name="Int. J. Syst. Evol. Microbiol.">
        <title>The Global Catalogue of Microorganisms (GCM) 10K type strain sequencing project: providing services to taxonomists for standard genome sequencing and annotation.</title>
        <authorList>
            <consortium name="The Broad Institute Genomics Platform"/>
            <consortium name="The Broad Institute Genome Sequencing Center for Infectious Disease"/>
            <person name="Wu L."/>
            <person name="Ma J."/>
        </authorList>
    </citation>
    <scope>NUCLEOTIDE SEQUENCE [LARGE SCALE GENOMIC DNA]</scope>
    <source>
        <strain evidence="3">IBRC 10765</strain>
    </source>
</reference>
<organism evidence="2 3">
    <name type="scientific">Saccharospirillum mangrovi</name>
    <dbReference type="NCBI Taxonomy" id="2161747"/>
    <lineage>
        <taxon>Bacteria</taxon>
        <taxon>Pseudomonadati</taxon>
        <taxon>Pseudomonadota</taxon>
        <taxon>Gammaproteobacteria</taxon>
        <taxon>Oceanospirillales</taxon>
        <taxon>Saccharospirillaceae</taxon>
        <taxon>Saccharospirillum</taxon>
    </lineage>
</organism>
<dbReference type="RefSeq" id="WP_380693290.1">
    <property type="nucleotide sequence ID" value="NZ_JBHRYR010000002.1"/>
</dbReference>
<accession>A0ABV7ZTD7</accession>
<sequence length="439" mass="49448">MAQYRLIFLLLLGALCGLLAASWLARQTPNQTAMPSIAPPLTSGAVPEIEQPVAPASLMDENDGALTAEPPSLPTYLTNNTDATPAQALPLQPDDLNWLDPYFGLETPEDRAAVDAVLGLSTNFDFTQFWQVIGPLAEQGNAFAHFLALAYREWLPLDDQLLRLAFVEEPYLQQRRPMLGSPNWLHWLYAQWPALETPSLQVRQTVVERALTNDLAAQTLLVSQPRWFVDIRGLQENRQALQQQLSQNPYIQLFMLLELAAQQNPMHEHLQQPLQQSRHPLVFWASQQLEDPPPPAQNRATLLALAQQGYLMALQEVRHLVVDGQGRWTTAELTPVTLNDALAVYQQQATEQPGNPVLSVALCELYLKQGDYQASWQYLQQFAYEDDYADEVEDISCWHGNDDAYGELMVQRGVLTADAWQAHVDIINARRARIRSGER</sequence>
<dbReference type="EMBL" id="JBHRYR010000002">
    <property type="protein sequence ID" value="MFC3851834.1"/>
    <property type="molecule type" value="Genomic_DNA"/>
</dbReference>
<feature type="region of interest" description="Disordered" evidence="1">
    <location>
        <begin position="62"/>
        <end position="85"/>
    </location>
</feature>
<evidence type="ECO:0000313" key="2">
    <source>
        <dbReference type="EMBL" id="MFC3851834.1"/>
    </source>
</evidence>
<dbReference type="Proteomes" id="UP001595617">
    <property type="component" value="Unassembled WGS sequence"/>
</dbReference>
<proteinExistence type="predicted"/>
<protein>
    <recommendedName>
        <fullName evidence="4">DUF4034 domain-containing protein</fullName>
    </recommendedName>
</protein>
<evidence type="ECO:0000313" key="3">
    <source>
        <dbReference type="Proteomes" id="UP001595617"/>
    </source>
</evidence>
<evidence type="ECO:0008006" key="4">
    <source>
        <dbReference type="Google" id="ProtNLM"/>
    </source>
</evidence>
<feature type="compositionally biased region" description="Polar residues" evidence="1">
    <location>
        <begin position="75"/>
        <end position="84"/>
    </location>
</feature>
<keyword evidence="3" id="KW-1185">Reference proteome</keyword>
<evidence type="ECO:0000256" key="1">
    <source>
        <dbReference type="SAM" id="MobiDB-lite"/>
    </source>
</evidence>
<gene>
    <name evidence="2" type="ORF">ACFOOG_03210</name>
</gene>
<comment type="caution">
    <text evidence="2">The sequence shown here is derived from an EMBL/GenBank/DDBJ whole genome shotgun (WGS) entry which is preliminary data.</text>
</comment>
<name>A0ABV7ZTD7_9GAMM</name>